<dbReference type="InterPro" id="IPR033463">
    <property type="entry name" value="sCache_3"/>
</dbReference>
<name>A0ABV8K0K1_9BACL</name>
<keyword evidence="3 10" id="KW-0812">Transmembrane</keyword>
<dbReference type="InterPro" id="IPR003660">
    <property type="entry name" value="HAMP_dom"/>
</dbReference>
<dbReference type="PROSITE" id="PS50885">
    <property type="entry name" value="HAMP"/>
    <property type="match status" value="1"/>
</dbReference>
<dbReference type="InterPro" id="IPR004089">
    <property type="entry name" value="MCPsignal_dom"/>
</dbReference>
<dbReference type="Pfam" id="PF17202">
    <property type="entry name" value="sCache_3_3"/>
    <property type="match status" value="1"/>
</dbReference>
<keyword evidence="9" id="KW-0175">Coiled coil</keyword>
<evidence type="ECO:0000256" key="3">
    <source>
        <dbReference type="ARBA" id="ARBA00022692"/>
    </source>
</evidence>
<dbReference type="Gene3D" id="6.10.340.10">
    <property type="match status" value="1"/>
</dbReference>
<feature type="domain" description="Methyl-accepting transducer" evidence="11">
    <location>
        <begin position="280"/>
        <end position="516"/>
    </location>
</feature>
<feature type="transmembrane region" description="Helical" evidence="10">
    <location>
        <begin position="187"/>
        <end position="206"/>
    </location>
</feature>
<dbReference type="RefSeq" id="WP_377718140.1">
    <property type="nucleotide sequence ID" value="NZ_JBHSAM010000017.1"/>
</dbReference>
<evidence type="ECO:0000256" key="2">
    <source>
        <dbReference type="ARBA" id="ARBA00022475"/>
    </source>
</evidence>
<dbReference type="Gene3D" id="1.10.287.950">
    <property type="entry name" value="Methyl-accepting chemotaxis protein"/>
    <property type="match status" value="1"/>
</dbReference>
<keyword evidence="5 10" id="KW-0472">Membrane</keyword>
<dbReference type="Pfam" id="PF00015">
    <property type="entry name" value="MCPsignal"/>
    <property type="match status" value="1"/>
</dbReference>
<dbReference type="PANTHER" id="PTHR32089:SF112">
    <property type="entry name" value="LYSOZYME-LIKE PROTEIN-RELATED"/>
    <property type="match status" value="1"/>
</dbReference>
<evidence type="ECO:0000256" key="1">
    <source>
        <dbReference type="ARBA" id="ARBA00004651"/>
    </source>
</evidence>
<dbReference type="InterPro" id="IPR004090">
    <property type="entry name" value="Chemotax_Me-accpt_rcpt"/>
</dbReference>
<keyword evidence="4 10" id="KW-1133">Transmembrane helix</keyword>
<dbReference type="Pfam" id="PF00672">
    <property type="entry name" value="HAMP"/>
    <property type="match status" value="1"/>
</dbReference>
<comment type="subcellular location">
    <subcellularLocation>
        <location evidence="1">Cell membrane</location>
        <topology evidence="1">Multi-pass membrane protein</topology>
    </subcellularLocation>
</comment>
<dbReference type="SUPFAM" id="SSF103190">
    <property type="entry name" value="Sensory domain-like"/>
    <property type="match status" value="1"/>
</dbReference>
<accession>A0ABV8K0K1</accession>
<evidence type="ECO:0000313" key="14">
    <source>
        <dbReference type="Proteomes" id="UP001595715"/>
    </source>
</evidence>
<dbReference type="SUPFAM" id="SSF58104">
    <property type="entry name" value="Methyl-accepting chemotaxis protein (MCP) signaling domain"/>
    <property type="match status" value="1"/>
</dbReference>
<evidence type="ECO:0000259" key="12">
    <source>
        <dbReference type="PROSITE" id="PS50885"/>
    </source>
</evidence>
<dbReference type="SMART" id="SM00304">
    <property type="entry name" value="HAMP"/>
    <property type="match status" value="1"/>
</dbReference>
<comment type="caution">
    <text evidence="13">The sequence shown here is derived from an EMBL/GenBank/DDBJ whole genome shotgun (WGS) entry which is preliminary data.</text>
</comment>
<evidence type="ECO:0000256" key="6">
    <source>
        <dbReference type="ARBA" id="ARBA00023224"/>
    </source>
</evidence>
<evidence type="ECO:0000256" key="9">
    <source>
        <dbReference type="SAM" id="Coils"/>
    </source>
</evidence>
<organism evidence="13 14">
    <name type="scientific">Paenibacillus xanthanilyticus</name>
    <dbReference type="NCBI Taxonomy" id="1783531"/>
    <lineage>
        <taxon>Bacteria</taxon>
        <taxon>Bacillati</taxon>
        <taxon>Bacillota</taxon>
        <taxon>Bacilli</taxon>
        <taxon>Bacillales</taxon>
        <taxon>Paenibacillaceae</taxon>
        <taxon>Paenibacillus</taxon>
    </lineage>
</organism>
<evidence type="ECO:0000256" key="7">
    <source>
        <dbReference type="ARBA" id="ARBA00029447"/>
    </source>
</evidence>
<dbReference type="Proteomes" id="UP001595715">
    <property type="component" value="Unassembled WGS sequence"/>
</dbReference>
<keyword evidence="6 8" id="KW-0807">Transducer</keyword>
<proteinExistence type="inferred from homology"/>
<dbReference type="InterPro" id="IPR029151">
    <property type="entry name" value="Sensor-like_sf"/>
</dbReference>
<dbReference type="PRINTS" id="PR00260">
    <property type="entry name" value="CHEMTRNSDUCR"/>
</dbReference>
<evidence type="ECO:0000313" key="13">
    <source>
        <dbReference type="EMBL" id="MFC4099456.1"/>
    </source>
</evidence>
<evidence type="ECO:0000259" key="11">
    <source>
        <dbReference type="PROSITE" id="PS50111"/>
    </source>
</evidence>
<feature type="coiled-coil region" evidence="9">
    <location>
        <begin position="351"/>
        <end position="378"/>
    </location>
</feature>
<gene>
    <name evidence="13" type="ORF">ACFOZ8_07255</name>
</gene>
<evidence type="ECO:0000256" key="10">
    <source>
        <dbReference type="SAM" id="Phobius"/>
    </source>
</evidence>
<dbReference type="EMBL" id="JBHSAM010000017">
    <property type="protein sequence ID" value="MFC4099456.1"/>
    <property type="molecule type" value="Genomic_DNA"/>
</dbReference>
<evidence type="ECO:0000256" key="4">
    <source>
        <dbReference type="ARBA" id="ARBA00022989"/>
    </source>
</evidence>
<sequence>MKFIGRSLRAKLVVMTLLIIVSLLLTISAATRSQIEASMHQVFSDRVKVVSQLGFNWLDAKYPGPWSEKDGVLYKGTTRMNDNVEFPDQMSQITGGAVTLFLGDTRVTTNLMQEGKRIIGTKADSRIAQQVLQHNEPYLGEAKVAGTDYLTYYVPLQDEQGKTIGMWLVGPKIAVIQKHVAASIKMIFLYAGIGSVIAVALCFVFLRRILRPLKWMELQLKDIADGEGDLTRHIQTNSKDEIGRLAGSYNKMLEKLRDMLVRIGETSDQVAASSVQLAVSADQTGKATEHIAVTVQQAAAVADAQSAETAAGLTMMQALTGELTSVNQYAAEVTDNSRQAADRAEKGRLVVEQANHHMEDVQTKVATLNEAMIRLQERSAAIGGCVDAIAEISAQTNLLALNAAIESARAGEHGKGFEVVAHEVKKLAEQSARSAQQINGIILDSQRETQAMMAVVQSVYGEVAQGAAAVVQANEVFRDIHHSVHTVSKQIEHINRSAAAMTRESSRILSTIQSISISAEQAAGGAQNASAATEEQLASMEEIQASAASLSHMAEELQVLIGRFIV</sequence>
<keyword evidence="14" id="KW-1185">Reference proteome</keyword>
<dbReference type="PANTHER" id="PTHR32089">
    <property type="entry name" value="METHYL-ACCEPTING CHEMOTAXIS PROTEIN MCPB"/>
    <property type="match status" value="1"/>
</dbReference>
<dbReference type="PROSITE" id="PS50111">
    <property type="entry name" value="CHEMOTAXIS_TRANSDUC_2"/>
    <property type="match status" value="1"/>
</dbReference>
<feature type="domain" description="HAMP" evidence="12">
    <location>
        <begin position="207"/>
        <end position="261"/>
    </location>
</feature>
<dbReference type="SMART" id="SM00283">
    <property type="entry name" value="MA"/>
    <property type="match status" value="1"/>
</dbReference>
<comment type="similarity">
    <text evidence="7">Belongs to the methyl-accepting chemotaxis (MCP) protein family.</text>
</comment>
<evidence type="ECO:0000256" key="8">
    <source>
        <dbReference type="PROSITE-ProRule" id="PRU00284"/>
    </source>
</evidence>
<evidence type="ECO:0000256" key="5">
    <source>
        <dbReference type="ARBA" id="ARBA00023136"/>
    </source>
</evidence>
<keyword evidence="2" id="KW-1003">Cell membrane</keyword>
<dbReference type="CDD" id="cd06225">
    <property type="entry name" value="HAMP"/>
    <property type="match status" value="1"/>
</dbReference>
<protein>
    <submittedName>
        <fullName evidence="13">Methyl-accepting chemotaxis protein</fullName>
    </submittedName>
</protein>
<reference evidence="14" key="1">
    <citation type="journal article" date="2019" name="Int. J. Syst. Evol. Microbiol.">
        <title>The Global Catalogue of Microorganisms (GCM) 10K type strain sequencing project: providing services to taxonomists for standard genome sequencing and annotation.</title>
        <authorList>
            <consortium name="The Broad Institute Genomics Platform"/>
            <consortium name="The Broad Institute Genome Sequencing Center for Infectious Disease"/>
            <person name="Wu L."/>
            <person name="Ma J."/>
        </authorList>
    </citation>
    <scope>NUCLEOTIDE SEQUENCE [LARGE SCALE GENOMIC DNA]</scope>
    <source>
        <strain evidence="14">IBRC-M 10987</strain>
    </source>
</reference>